<dbReference type="SMART" id="SM00525">
    <property type="entry name" value="FES"/>
    <property type="match status" value="1"/>
</dbReference>
<organism evidence="16 17">
    <name type="scientific">Sphingobium cloacae</name>
    <dbReference type="NCBI Taxonomy" id="120107"/>
    <lineage>
        <taxon>Bacteria</taxon>
        <taxon>Pseudomonadati</taxon>
        <taxon>Pseudomonadota</taxon>
        <taxon>Alphaproteobacteria</taxon>
        <taxon>Sphingomonadales</taxon>
        <taxon>Sphingomonadaceae</taxon>
        <taxon>Sphingobium</taxon>
    </lineage>
</organism>
<keyword evidence="11" id="KW-0411">Iron-sulfur</keyword>
<dbReference type="InterPro" id="IPR011257">
    <property type="entry name" value="DNA_glycosylase"/>
</dbReference>
<evidence type="ECO:0000256" key="8">
    <source>
        <dbReference type="ARBA" id="ARBA00022763"/>
    </source>
</evidence>
<evidence type="ECO:0000256" key="7">
    <source>
        <dbReference type="ARBA" id="ARBA00022723"/>
    </source>
</evidence>
<gene>
    <name evidence="16" type="ORF">SCLO_1026740</name>
</gene>
<protein>
    <recommendedName>
        <fullName evidence="5 14">Adenine DNA glycosylase</fullName>
        <ecNumber evidence="4 14">3.2.2.31</ecNumber>
    </recommendedName>
</protein>
<evidence type="ECO:0000256" key="14">
    <source>
        <dbReference type="RuleBase" id="RU365096"/>
    </source>
</evidence>
<dbReference type="EMBL" id="AP017655">
    <property type="protein sequence ID" value="BAV65714.1"/>
    <property type="molecule type" value="Genomic_DNA"/>
</dbReference>
<evidence type="ECO:0000313" key="16">
    <source>
        <dbReference type="EMBL" id="BAV65714.1"/>
    </source>
</evidence>
<dbReference type="SUPFAM" id="SSF48150">
    <property type="entry name" value="DNA-glycosylase"/>
    <property type="match status" value="1"/>
</dbReference>
<proteinExistence type="inferred from homology"/>
<dbReference type="InterPro" id="IPR015797">
    <property type="entry name" value="NUDIX_hydrolase-like_dom_sf"/>
</dbReference>
<comment type="cofactor">
    <cofactor evidence="14">
        <name>[4Fe-4S] cluster</name>
        <dbReference type="ChEBI" id="CHEBI:49883"/>
    </cofactor>
    <text evidence="14">Binds 1 [4Fe-4S] cluster.</text>
</comment>
<keyword evidence="17" id="KW-1185">Reference proteome</keyword>
<dbReference type="GO" id="GO:0006284">
    <property type="term" value="P:base-excision repair"/>
    <property type="evidence" value="ECO:0007669"/>
    <property type="project" value="UniProtKB-UniRule"/>
</dbReference>
<dbReference type="Pfam" id="PF14815">
    <property type="entry name" value="NUDIX_4"/>
    <property type="match status" value="1"/>
</dbReference>
<dbReference type="PANTHER" id="PTHR42944">
    <property type="entry name" value="ADENINE DNA GLYCOSYLASE"/>
    <property type="match status" value="1"/>
</dbReference>
<dbReference type="Pfam" id="PF00730">
    <property type="entry name" value="HhH-GPD"/>
    <property type="match status" value="1"/>
</dbReference>
<evidence type="ECO:0000256" key="10">
    <source>
        <dbReference type="ARBA" id="ARBA00023004"/>
    </source>
</evidence>
<dbReference type="Gene3D" id="1.10.340.30">
    <property type="entry name" value="Hypothetical protein, domain 2"/>
    <property type="match status" value="1"/>
</dbReference>
<evidence type="ECO:0000256" key="13">
    <source>
        <dbReference type="ARBA" id="ARBA00023295"/>
    </source>
</evidence>
<dbReference type="GO" id="GO:0000701">
    <property type="term" value="F:purine-specific mismatch base pair DNA N-glycosylase activity"/>
    <property type="evidence" value="ECO:0007669"/>
    <property type="project" value="UniProtKB-EC"/>
</dbReference>
<accession>A0A1E1F5D3</accession>
<dbReference type="Pfam" id="PF10576">
    <property type="entry name" value="EndIII_4Fe-2S"/>
    <property type="match status" value="1"/>
</dbReference>
<keyword evidence="13 14" id="KW-0326">Glycosidase</keyword>
<dbReference type="KEGG" id="sclo:SCLO_1026740"/>
<dbReference type="SUPFAM" id="SSF55811">
    <property type="entry name" value="Nudix"/>
    <property type="match status" value="1"/>
</dbReference>
<dbReference type="InterPro" id="IPR044298">
    <property type="entry name" value="MIG/MutY"/>
</dbReference>
<keyword evidence="7" id="KW-0479">Metal-binding</keyword>
<dbReference type="FunFam" id="1.10.340.30:FF:000002">
    <property type="entry name" value="Adenine DNA glycosylase"/>
    <property type="match status" value="1"/>
</dbReference>
<comment type="catalytic activity">
    <reaction evidence="1 14">
        <text>Hydrolyzes free adenine bases from 7,8-dihydro-8-oxoguanine:adenine mismatched double-stranded DNA, leaving an apurinic site.</text>
        <dbReference type="EC" id="3.2.2.31"/>
    </reaction>
</comment>
<dbReference type="PROSITE" id="PS00764">
    <property type="entry name" value="ENDONUCLEASE_III_1"/>
    <property type="match status" value="1"/>
</dbReference>
<dbReference type="PANTHER" id="PTHR42944:SF1">
    <property type="entry name" value="ADENINE DNA GLYCOSYLASE"/>
    <property type="match status" value="1"/>
</dbReference>
<keyword evidence="8 14" id="KW-0227">DNA damage</keyword>
<evidence type="ECO:0000256" key="12">
    <source>
        <dbReference type="ARBA" id="ARBA00023204"/>
    </source>
</evidence>
<dbReference type="CDD" id="cd03431">
    <property type="entry name" value="NUDIX_DNA_Glycosylase_C-MutY"/>
    <property type="match status" value="1"/>
</dbReference>
<keyword evidence="6" id="KW-0004">4Fe-4S</keyword>
<evidence type="ECO:0000256" key="3">
    <source>
        <dbReference type="ARBA" id="ARBA00008343"/>
    </source>
</evidence>
<feature type="domain" description="HhH-GPD" evidence="15">
    <location>
        <begin position="48"/>
        <end position="197"/>
    </location>
</feature>
<evidence type="ECO:0000259" key="15">
    <source>
        <dbReference type="SMART" id="SM00478"/>
    </source>
</evidence>
<evidence type="ECO:0000256" key="5">
    <source>
        <dbReference type="ARBA" id="ARBA00022023"/>
    </source>
</evidence>
<dbReference type="InterPro" id="IPR000445">
    <property type="entry name" value="HhH_motif"/>
</dbReference>
<keyword evidence="9" id="KW-0378">Hydrolase</keyword>
<dbReference type="GO" id="GO:0046872">
    <property type="term" value="F:metal ion binding"/>
    <property type="evidence" value="ECO:0007669"/>
    <property type="project" value="UniProtKB-UniRule"/>
</dbReference>
<evidence type="ECO:0000313" key="17">
    <source>
        <dbReference type="Proteomes" id="UP000218272"/>
    </source>
</evidence>
<keyword evidence="12" id="KW-0234">DNA repair</keyword>
<dbReference type="GO" id="GO:0051539">
    <property type="term" value="F:4 iron, 4 sulfur cluster binding"/>
    <property type="evidence" value="ECO:0007669"/>
    <property type="project" value="UniProtKB-UniRule"/>
</dbReference>
<evidence type="ECO:0000256" key="9">
    <source>
        <dbReference type="ARBA" id="ARBA00022801"/>
    </source>
</evidence>
<dbReference type="NCBIfam" id="TIGR01084">
    <property type="entry name" value="mutY"/>
    <property type="match status" value="1"/>
</dbReference>
<dbReference type="GO" id="GO:0006298">
    <property type="term" value="P:mismatch repair"/>
    <property type="evidence" value="ECO:0007669"/>
    <property type="project" value="TreeGrafter"/>
</dbReference>
<dbReference type="Gene3D" id="1.10.1670.10">
    <property type="entry name" value="Helix-hairpin-Helix base-excision DNA repair enzymes (C-terminal)"/>
    <property type="match status" value="1"/>
</dbReference>
<evidence type="ECO:0000256" key="4">
    <source>
        <dbReference type="ARBA" id="ARBA00012045"/>
    </source>
</evidence>
<dbReference type="Pfam" id="PF00633">
    <property type="entry name" value="HHH"/>
    <property type="match status" value="1"/>
</dbReference>
<dbReference type="GO" id="GO:0032357">
    <property type="term" value="F:oxidized purine DNA binding"/>
    <property type="evidence" value="ECO:0007669"/>
    <property type="project" value="TreeGrafter"/>
</dbReference>
<dbReference type="RefSeq" id="WP_066519918.1">
    <property type="nucleotide sequence ID" value="NZ_AP017655.1"/>
</dbReference>
<dbReference type="CDD" id="cd00056">
    <property type="entry name" value="ENDO3c"/>
    <property type="match status" value="1"/>
</dbReference>
<dbReference type="AlphaFoldDB" id="A0A1E1F5D3"/>
<dbReference type="InterPro" id="IPR029119">
    <property type="entry name" value="MutY_C"/>
</dbReference>
<dbReference type="InterPro" id="IPR003265">
    <property type="entry name" value="HhH-GPD_domain"/>
</dbReference>
<name>A0A1E1F5D3_9SPHN</name>
<dbReference type="Proteomes" id="UP000218272">
    <property type="component" value="Chromosome SCLO_1"/>
</dbReference>
<comment type="function">
    <text evidence="2">Adenine glycosylase active on G-A mispairs. MutY also corrects error-prone DNA synthesis past GO lesions which are due to the oxidatively damaged form of guanine: 7,8-dihydro-8-oxoguanine (8-oxo-dGTP).</text>
</comment>
<dbReference type="EC" id="3.2.2.31" evidence="4 14"/>
<dbReference type="SMART" id="SM00478">
    <property type="entry name" value="ENDO3c"/>
    <property type="match status" value="1"/>
</dbReference>
<dbReference type="OrthoDB" id="9802365at2"/>
<dbReference type="Gene3D" id="3.90.79.10">
    <property type="entry name" value="Nucleoside Triphosphate Pyrophosphohydrolase"/>
    <property type="match status" value="1"/>
</dbReference>
<dbReference type="InterPro" id="IPR004036">
    <property type="entry name" value="Endonuclease-III-like_CS2"/>
</dbReference>
<evidence type="ECO:0000256" key="1">
    <source>
        <dbReference type="ARBA" id="ARBA00000843"/>
    </source>
</evidence>
<reference evidence="16 17" key="1">
    <citation type="submission" date="2016-10" db="EMBL/GenBank/DDBJ databases">
        <title>Complete Genome Sequence of the Nonylphenol-Degrading Bacterium Sphingobium cloacae JCM 10874T.</title>
        <authorList>
            <person name="Ootsuka M."/>
            <person name="Nishizawa T."/>
            <person name="Ohta H."/>
        </authorList>
    </citation>
    <scope>NUCLEOTIDE SEQUENCE [LARGE SCALE GENOMIC DNA]</scope>
    <source>
        <strain evidence="16 17">JCM 10874</strain>
    </source>
</reference>
<evidence type="ECO:0000256" key="2">
    <source>
        <dbReference type="ARBA" id="ARBA00002933"/>
    </source>
</evidence>
<dbReference type="InterPro" id="IPR005760">
    <property type="entry name" value="A/G_AdeGlyc_MutY"/>
</dbReference>
<dbReference type="InterPro" id="IPR023170">
    <property type="entry name" value="HhH_base_excis_C"/>
</dbReference>
<evidence type="ECO:0000256" key="6">
    <source>
        <dbReference type="ARBA" id="ARBA00022485"/>
    </source>
</evidence>
<dbReference type="InterPro" id="IPR003651">
    <property type="entry name" value="Endonuclease3_FeS-loop_motif"/>
</dbReference>
<dbReference type="GO" id="GO:0035485">
    <property type="term" value="F:adenine/guanine mispair binding"/>
    <property type="evidence" value="ECO:0007669"/>
    <property type="project" value="TreeGrafter"/>
</dbReference>
<dbReference type="InterPro" id="IPR004035">
    <property type="entry name" value="Endouclease-III_FeS-bd_BS"/>
</dbReference>
<dbReference type="GO" id="GO:0034039">
    <property type="term" value="F:8-oxo-7,8-dihydroguanine DNA N-glycosylase activity"/>
    <property type="evidence" value="ECO:0007669"/>
    <property type="project" value="TreeGrafter"/>
</dbReference>
<keyword evidence="10 14" id="KW-0408">Iron</keyword>
<dbReference type="PROSITE" id="PS01155">
    <property type="entry name" value="ENDONUCLEASE_III_2"/>
    <property type="match status" value="1"/>
</dbReference>
<evidence type="ECO:0000256" key="11">
    <source>
        <dbReference type="ARBA" id="ARBA00023014"/>
    </source>
</evidence>
<comment type="similarity">
    <text evidence="3 14">Belongs to the Nth/MutY family.</text>
</comment>
<sequence>MRVESEPMKIAEDLLAHYGVHARRLPWRVPPGSNEAADPYRVWLSEVMLQQTTVAAVAPYFARFTDRWPTVADLAAAADGDVMAAWAGLGYYARARNLLACARAVARDHGGVFPDTEDALRALPGVGAYTAAAVAAIAFRRRAVVVDANVERVVARLFAIATPLPAARTEIRAAAHRITPDARAGDFAQAMMDLGATICTSRSPACGICPLRQDCAAFRTADPAAFPAKAAKKARPHRLGHAWWIERDDGRIWLIRRPDKGMLGGMRALPSSDWSVTAPPAAPPFPALWTALADPVTHVFTHFSLDLMVHVARVEGDCLPPGEGEWWPLDRLDEAGLPTLFRRAADAAMKENIQDAW</sequence>